<dbReference type="Gene3D" id="1.20.5.320">
    <property type="entry name" value="6-Phosphogluconate Dehydrogenase, domain 3"/>
    <property type="match status" value="1"/>
</dbReference>
<protein>
    <submittedName>
        <fullName evidence="3">Collagen alpha-1(VII) chain</fullName>
    </submittedName>
</protein>
<dbReference type="AlphaFoldDB" id="K1QTB4"/>
<dbReference type="HOGENOM" id="CLU_1225855_0_0_1"/>
<keyword evidence="2" id="KW-0812">Transmembrane</keyword>
<evidence type="ECO:0000256" key="2">
    <source>
        <dbReference type="SAM" id="Phobius"/>
    </source>
</evidence>
<evidence type="ECO:0000313" key="3">
    <source>
        <dbReference type="EMBL" id="EKC32195.1"/>
    </source>
</evidence>
<organism evidence="3">
    <name type="scientific">Magallana gigas</name>
    <name type="common">Pacific oyster</name>
    <name type="synonym">Crassostrea gigas</name>
    <dbReference type="NCBI Taxonomy" id="29159"/>
    <lineage>
        <taxon>Eukaryota</taxon>
        <taxon>Metazoa</taxon>
        <taxon>Spiralia</taxon>
        <taxon>Lophotrochozoa</taxon>
        <taxon>Mollusca</taxon>
        <taxon>Bivalvia</taxon>
        <taxon>Autobranchia</taxon>
        <taxon>Pteriomorphia</taxon>
        <taxon>Ostreida</taxon>
        <taxon>Ostreoidea</taxon>
        <taxon>Ostreidae</taxon>
        <taxon>Magallana</taxon>
    </lineage>
</organism>
<sequence>MEVRSDHALHIKIIYLLISVNTFLTGVLYLTTRNNCAPSALSDQTINIYKSYVNKLRGKTNRLRRSFIPHKNSSIEQFCTRVVSDCDLQFLQGEPGIDGKGIKGCKGEKGDEGEDGKPGPKGDRGEKGTQGVAWSPSSNETNATNNQPRHDDTGRGHDDRYRSLHANVHHNEHFNNDDDDDDNNNNNSHSNNAQAKEKLSVYLNPRLSRILGWDDGRQIDYQILFE</sequence>
<dbReference type="GO" id="GO:0005581">
    <property type="term" value="C:collagen trimer"/>
    <property type="evidence" value="ECO:0007669"/>
    <property type="project" value="UniProtKB-KW"/>
</dbReference>
<feature type="transmembrane region" description="Helical" evidence="2">
    <location>
        <begin position="12"/>
        <end position="31"/>
    </location>
</feature>
<evidence type="ECO:0000256" key="1">
    <source>
        <dbReference type="SAM" id="MobiDB-lite"/>
    </source>
</evidence>
<dbReference type="EMBL" id="JH816847">
    <property type="protein sequence ID" value="EKC32195.1"/>
    <property type="molecule type" value="Genomic_DNA"/>
</dbReference>
<accession>K1QTB4</accession>
<feature type="compositionally biased region" description="Basic and acidic residues" evidence="1">
    <location>
        <begin position="148"/>
        <end position="162"/>
    </location>
</feature>
<keyword evidence="3" id="KW-0176">Collagen</keyword>
<keyword evidence="2" id="KW-1133">Transmembrane helix</keyword>
<gene>
    <name evidence="3" type="ORF">CGI_10014430</name>
</gene>
<feature type="region of interest" description="Disordered" evidence="1">
    <location>
        <begin position="99"/>
        <end position="197"/>
    </location>
</feature>
<dbReference type="InParanoid" id="K1QTB4"/>
<name>K1QTB4_MAGGI</name>
<proteinExistence type="predicted"/>
<feature type="compositionally biased region" description="Basic and acidic residues" evidence="1">
    <location>
        <begin position="105"/>
        <end position="127"/>
    </location>
</feature>
<keyword evidence="2" id="KW-0472">Membrane</keyword>
<reference evidence="3" key="1">
    <citation type="journal article" date="2012" name="Nature">
        <title>The oyster genome reveals stress adaptation and complexity of shell formation.</title>
        <authorList>
            <person name="Zhang G."/>
            <person name="Fang X."/>
            <person name="Guo X."/>
            <person name="Li L."/>
            <person name="Luo R."/>
            <person name="Xu F."/>
            <person name="Yang P."/>
            <person name="Zhang L."/>
            <person name="Wang X."/>
            <person name="Qi H."/>
            <person name="Xiong Z."/>
            <person name="Que H."/>
            <person name="Xie Y."/>
            <person name="Holland P.W."/>
            <person name="Paps J."/>
            <person name="Zhu Y."/>
            <person name="Wu F."/>
            <person name="Chen Y."/>
            <person name="Wang J."/>
            <person name="Peng C."/>
            <person name="Meng J."/>
            <person name="Yang L."/>
            <person name="Liu J."/>
            <person name="Wen B."/>
            <person name="Zhang N."/>
            <person name="Huang Z."/>
            <person name="Zhu Q."/>
            <person name="Feng Y."/>
            <person name="Mount A."/>
            <person name="Hedgecock D."/>
            <person name="Xu Z."/>
            <person name="Liu Y."/>
            <person name="Domazet-Loso T."/>
            <person name="Du Y."/>
            <person name="Sun X."/>
            <person name="Zhang S."/>
            <person name="Liu B."/>
            <person name="Cheng P."/>
            <person name="Jiang X."/>
            <person name="Li J."/>
            <person name="Fan D."/>
            <person name="Wang W."/>
            <person name="Fu W."/>
            <person name="Wang T."/>
            <person name="Wang B."/>
            <person name="Zhang J."/>
            <person name="Peng Z."/>
            <person name="Li Y."/>
            <person name="Li N."/>
            <person name="Wang J."/>
            <person name="Chen M."/>
            <person name="He Y."/>
            <person name="Tan F."/>
            <person name="Song X."/>
            <person name="Zheng Q."/>
            <person name="Huang R."/>
            <person name="Yang H."/>
            <person name="Du X."/>
            <person name="Chen L."/>
            <person name="Yang M."/>
            <person name="Gaffney P.M."/>
            <person name="Wang S."/>
            <person name="Luo L."/>
            <person name="She Z."/>
            <person name="Ming Y."/>
            <person name="Huang W."/>
            <person name="Zhang S."/>
            <person name="Huang B."/>
            <person name="Zhang Y."/>
            <person name="Qu T."/>
            <person name="Ni P."/>
            <person name="Miao G."/>
            <person name="Wang J."/>
            <person name="Wang Q."/>
            <person name="Steinberg C.E."/>
            <person name="Wang H."/>
            <person name="Li N."/>
            <person name="Qian L."/>
            <person name="Zhang G."/>
            <person name="Li Y."/>
            <person name="Yang H."/>
            <person name="Liu X."/>
            <person name="Wang J."/>
            <person name="Yin Y."/>
            <person name="Wang J."/>
        </authorList>
    </citation>
    <scope>NUCLEOTIDE SEQUENCE [LARGE SCALE GENOMIC DNA]</scope>
    <source>
        <strain evidence="3">05x7-T-G4-1.051#20</strain>
    </source>
</reference>
<feature type="compositionally biased region" description="Polar residues" evidence="1">
    <location>
        <begin position="135"/>
        <end position="147"/>
    </location>
</feature>